<keyword evidence="2" id="KW-0240">DNA-directed RNA polymerase</keyword>
<dbReference type="RefSeq" id="WP_127015607.1">
    <property type="nucleotide sequence ID" value="NZ_CP016379.1"/>
</dbReference>
<evidence type="ECO:0000256" key="6">
    <source>
        <dbReference type="ARBA" id="ARBA00023082"/>
    </source>
</evidence>
<dbReference type="InterPro" id="IPR007634">
    <property type="entry name" value="RNA_pol_sigma_54_DNA-bd"/>
</dbReference>
<feature type="domain" description="RNA polymerase sigma factor 54 DNA-binding" evidence="9">
    <location>
        <begin position="298"/>
        <end position="456"/>
    </location>
</feature>
<keyword evidence="3" id="KW-0808">Transferase</keyword>
<evidence type="ECO:0000256" key="4">
    <source>
        <dbReference type="ARBA" id="ARBA00022695"/>
    </source>
</evidence>
<evidence type="ECO:0000256" key="8">
    <source>
        <dbReference type="ARBA" id="ARBA00023163"/>
    </source>
</evidence>
<dbReference type="GO" id="GO:0001216">
    <property type="term" value="F:DNA-binding transcription activator activity"/>
    <property type="evidence" value="ECO:0007669"/>
    <property type="project" value="InterPro"/>
</dbReference>
<dbReference type="EMBL" id="CP016379">
    <property type="protein sequence ID" value="AZR72275.1"/>
    <property type="molecule type" value="Genomic_DNA"/>
</dbReference>
<dbReference type="Gene3D" id="1.10.10.1330">
    <property type="entry name" value="RNA polymerase sigma-54 factor, core-binding domain"/>
    <property type="match status" value="1"/>
</dbReference>
<dbReference type="InterPro" id="IPR000394">
    <property type="entry name" value="RNA_pol_sigma_54"/>
</dbReference>
<dbReference type="Pfam" id="PF04552">
    <property type="entry name" value="Sigma54_DBD"/>
    <property type="match status" value="1"/>
</dbReference>
<dbReference type="AlphaFoldDB" id="A0A3Q9HP69"/>
<feature type="domain" description="RNA polymerase sigma factor 54 core-binding" evidence="10">
    <location>
        <begin position="95"/>
        <end position="283"/>
    </location>
</feature>
<dbReference type="Pfam" id="PF04963">
    <property type="entry name" value="Sigma54_CBD"/>
    <property type="match status" value="1"/>
</dbReference>
<reference evidence="11 12" key="1">
    <citation type="submission" date="2016-07" db="EMBL/GenBank/DDBJ databases">
        <title>Genome and transcriptome analysis of iron-reducing fermentative bacteria Anoxybacter fermentans.</title>
        <authorList>
            <person name="Zeng X."/>
            <person name="Shao Z."/>
        </authorList>
    </citation>
    <scope>NUCLEOTIDE SEQUENCE [LARGE SCALE GENOMIC DNA]</scope>
    <source>
        <strain evidence="11 12">DY22613</strain>
    </source>
</reference>
<dbReference type="GO" id="GO:0006352">
    <property type="term" value="P:DNA-templated transcription initiation"/>
    <property type="evidence" value="ECO:0007669"/>
    <property type="project" value="InterPro"/>
</dbReference>
<gene>
    <name evidence="11" type="ORF">BBF96_01990</name>
</gene>
<comment type="similarity">
    <text evidence="1">Belongs to the sigma-54 factor family.</text>
</comment>
<dbReference type="GO" id="GO:0016779">
    <property type="term" value="F:nucleotidyltransferase activity"/>
    <property type="evidence" value="ECO:0007669"/>
    <property type="project" value="UniProtKB-KW"/>
</dbReference>
<evidence type="ECO:0000256" key="3">
    <source>
        <dbReference type="ARBA" id="ARBA00022679"/>
    </source>
</evidence>
<organism evidence="11 12">
    <name type="scientific">Anoxybacter fermentans</name>
    <dbReference type="NCBI Taxonomy" id="1323375"/>
    <lineage>
        <taxon>Bacteria</taxon>
        <taxon>Bacillati</taxon>
        <taxon>Bacillota</taxon>
        <taxon>Clostridia</taxon>
        <taxon>Halanaerobiales</taxon>
        <taxon>Anoxybacter</taxon>
    </lineage>
</organism>
<dbReference type="NCBIfam" id="TIGR02395">
    <property type="entry name" value="rpoN_sigma"/>
    <property type="match status" value="1"/>
</dbReference>
<keyword evidence="4" id="KW-0548">Nucleotidyltransferase</keyword>
<sequence length="458" mass="52838">MILSQHLAIEQKQTLIMTPRLQQAIQLLQFSTLELNQYIQEELKSNPILEVEIDEPMEEELELDEADFLEDYLAYIDYSFELKQSLERDPEEYNYENYITIKPTLTEYLLSQFNLLIHDPVELEIGEYLIGSLDERGFLSIPIEAVSEALGVEVPRVMAVLKKIQTLDPIGVGARNLVESLIIQCRYLYGDLPLVEQIIKDFLYDLGENRIKQIANKLKVSPTEVQKAADLIKTLNPRPAANFSTNYTTGYLEPDVFIQKVGNDYIVVMNEQTQPHLKINSYYQKILKNSKSDKNVREFLTKKLNSALWLIKCIEQRRMTIYRIVETLVELQRPFLDYGIKYLQPMTLNEVAERIQVHESTVSRATANKYVQTPHGIFELKFFFNSGISGGNGDGLASVSVKEIIQELIQGEDPTKPLSDRKIAELIKERGYSISRRTVAKYRDELGIPPSNKRRRYD</sequence>
<evidence type="ECO:0000256" key="7">
    <source>
        <dbReference type="ARBA" id="ARBA00023125"/>
    </source>
</evidence>
<dbReference type="Pfam" id="PF00309">
    <property type="entry name" value="Sigma54_AID"/>
    <property type="match status" value="1"/>
</dbReference>
<dbReference type="PANTHER" id="PTHR32248:SF4">
    <property type="entry name" value="RNA POLYMERASE SIGMA-54 FACTOR"/>
    <property type="match status" value="1"/>
</dbReference>
<keyword evidence="8" id="KW-0804">Transcription</keyword>
<dbReference type="GO" id="GO:0003677">
    <property type="term" value="F:DNA binding"/>
    <property type="evidence" value="ECO:0007669"/>
    <property type="project" value="UniProtKB-KW"/>
</dbReference>
<protein>
    <submittedName>
        <fullName evidence="11">RNA polymerase sigma-54 factor</fullName>
    </submittedName>
</protein>
<dbReference type="Gene3D" id="1.10.10.60">
    <property type="entry name" value="Homeodomain-like"/>
    <property type="match status" value="1"/>
</dbReference>
<keyword evidence="6" id="KW-0731">Sigma factor</keyword>
<evidence type="ECO:0000256" key="1">
    <source>
        <dbReference type="ARBA" id="ARBA00008798"/>
    </source>
</evidence>
<evidence type="ECO:0000313" key="12">
    <source>
        <dbReference type="Proteomes" id="UP000267250"/>
    </source>
</evidence>
<dbReference type="GO" id="GO:0016987">
    <property type="term" value="F:sigma factor activity"/>
    <property type="evidence" value="ECO:0007669"/>
    <property type="project" value="UniProtKB-KW"/>
</dbReference>
<keyword evidence="12" id="KW-1185">Reference proteome</keyword>
<keyword evidence="7" id="KW-0238">DNA-binding</keyword>
<dbReference type="PROSITE" id="PS50044">
    <property type="entry name" value="SIGMA54_3"/>
    <property type="match status" value="1"/>
</dbReference>
<dbReference type="PROSITE" id="PS00717">
    <property type="entry name" value="SIGMA54_1"/>
    <property type="match status" value="1"/>
</dbReference>
<evidence type="ECO:0000256" key="5">
    <source>
        <dbReference type="ARBA" id="ARBA00023015"/>
    </source>
</evidence>
<evidence type="ECO:0000313" key="11">
    <source>
        <dbReference type="EMBL" id="AZR72275.1"/>
    </source>
</evidence>
<dbReference type="InterPro" id="IPR038709">
    <property type="entry name" value="RpoN_core-bd_sf"/>
</dbReference>
<evidence type="ECO:0000259" key="10">
    <source>
        <dbReference type="Pfam" id="PF04963"/>
    </source>
</evidence>
<name>A0A3Q9HP69_9FIRM</name>
<dbReference type="PIRSF" id="PIRSF000774">
    <property type="entry name" value="RpoN"/>
    <property type="match status" value="1"/>
</dbReference>
<dbReference type="PRINTS" id="PR00045">
    <property type="entry name" value="SIGMA54FCT"/>
</dbReference>
<accession>A0A3Q9HP69</accession>
<dbReference type="PROSITE" id="PS00718">
    <property type="entry name" value="SIGMA54_2"/>
    <property type="match status" value="1"/>
</dbReference>
<dbReference type="OrthoDB" id="9814402at2"/>
<dbReference type="InterPro" id="IPR007046">
    <property type="entry name" value="RNA_pol_sigma_54_core-bd"/>
</dbReference>
<keyword evidence="5" id="KW-0805">Transcription regulation</keyword>
<dbReference type="KEGG" id="aft:BBF96_01990"/>
<proteinExistence type="inferred from homology"/>
<dbReference type="GO" id="GO:0000428">
    <property type="term" value="C:DNA-directed RNA polymerase complex"/>
    <property type="evidence" value="ECO:0007669"/>
    <property type="project" value="UniProtKB-KW"/>
</dbReference>
<dbReference type="PANTHER" id="PTHR32248">
    <property type="entry name" value="RNA POLYMERASE SIGMA-54 FACTOR"/>
    <property type="match status" value="1"/>
</dbReference>
<evidence type="ECO:0000259" key="9">
    <source>
        <dbReference type="Pfam" id="PF04552"/>
    </source>
</evidence>
<dbReference type="Proteomes" id="UP000267250">
    <property type="component" value="Chromosome"/>
</dbReference>
<evidence type="ECO:0000256" key="2">
    <source>
        <dbReference type="ARBA" id="ARBA00022478"/>
    </source>
</evidence>